<sequence>MSELERSQARASRLQRRQEANDALAALRKGDIITITHGRARGLAVVLESAATARPAGHWC</sequence>
<dbReference type="InterPro" id="IPR058621">
    <property type="entry name" value="SH3_HelY"/>
</dbReference>
<organism evidence="2 3">
    <name type="scientific">Mycobacterium kansasii 662</name>
    <dbReference type="NCBI Taxonomy" id="1299326"/>
    <lineage>
        <taxon>Bacteria</taxon>
        <taxon>Bacillati</taxon>
        <taxon>Actinomycetota</taxon>
        <taxon>Actinomycetes</taxon>
        <taxon>Mycobacteriales</taxon>
        <taxon>Mycobacteriaceae</taxon>
        <taxon>Mycobacterium</taxon>
    </lineage>
</organism>
<dbReference type="Proteomes" id="UP000020561">
    <property type="component" value="Unassembled WGS sequence"/>
</dbReference>
<reference evidence="2 3" key="1">
    <citation type="submission" date="2013-12" db="EMBL/GenBank/DDBJ databases">
        <authorList>
            <person name="Brown-Elliot B."/>
            <person name="Wallace R."/>
            <person name="Lenaerts A."/>
            <person name="Ordway D."/>
            <person name="DeGroote M.A."/>
            <person name="Parker T."/>
            <person name="Sizemore C."/>
            <person name="Tallon L.J."/>
            <person name="Sadzewicz L.K."/>
            <person name="Sengamalay N."/>
            <person name="Fraser C.M."/>
            <person name="Hine E."/>
            <person name="Shefchek K.A."/>
            <person name="Das S.P."/>
            <person name="Tettelin H."/>
        </authorList>
    </citation>
    <scope>NUCLEOTIDE SEQUENCE [LARGE SCALE GENOMIC DNA]</scope>
    <source>
        <strain evidence="2 3">662</strain>
    </source>
</reference>
<name>X7XPK3_MYCKA</name>
<accession>X7XPK3</accession>
<evidence type="ECO:0000259" key="1">
    <source>
        <dbReference type="Pfam" id="PF26090"/>
    </source>
</evidence>
<proteinExistence type="predicted"/>
<dbReference type="AlphaFoldDB" id="X7XPK3"/>
<gene>
    <name evidence="2" type="ORF">I545_6880</name>
</gene>
<dbReference type="Pfam" id="PF26090">
    <property type="entry name" value="SH3_HelY"/>
    <property type="match status" value="1"/>
</dbReference>
<feature type="domain" description="HelY-like SH3" evidence="1">
    <location>
        <begin position="19"/>
        <end position="53"/>
    </location>
</feature>
<evidence type="ECO:0000313" key="3">
    <source>
        <dbReference type="Proteomes" id="UP000020561"/>
    </source>
</evidence>
<protein>
    <recommendedName>
        <fullName evidence="1">HelY-like SH3 domain-containing protein</fullName>
    </recommendedName>
</protein>
<dbReference type="PATRIC" id="fig|1299326.3.peg.6604"/>
<comment type="caution">
    <text evidence="2">The sequence shown here is derived from an EMBL/GenBank/DDBJ whole genome shotgun (WGS) entry which is preliminary data.</text>
</comment>
<dbReference type="EMBL" id="JAOA01000037">
    <property type="protein sequence ID" value="ETZ96821.1"/>
    <property type="molecule type" value="Genomic_DNA"/>
</dbReference>
<evidence type="ECO:0000313" key="2">
    <source>
        <dbReference type="EMBL" id="ETZ96821.1"/>
    </source>
</evidence>